<proteinExistence type="predicted"/>
<keyword evidence="1" id="KW-0472">Membrane</keyword>
<accession>A0A6C0KP49</accession>
<protein>
    <submittedName>
        <fullName evidence="2">Uncharacterized protein</fullName>
    </submittedName>
</protein>
<name>A0A6C0KP49_9ZZZZ</name>
<sequence length="216" mass="22826">MASVIPIKLTPQIILALAVLILGVGFGLGSYVGGRSLRKEGFEGSIDVCGRCRKKRNTCGCPFASASGSASGSGSANAQATQYVCPPCTQPDMSKYVLKATVPPCPSLPDISQYMLKTECPPVPDLSKYVLKSSIPKQQPVIIDNTACRKEAGECPPCPRARCPEVKCPAPVSCPPPAPCPRTVCPPTTVKCKAEEVSDNTVRPYLAPLNMPQFGM</sequence>
<feature type="transmembrane region" description="Helical" evidence="1">
    <location>
        <begin position="12"/>
        <end position="32"/>
    </location>
</feature>
<keyword evidence="1" id="KW-0812">Transmembrane</keyword>
<evidence type="ECO:0000313" key="2">
    <source>
        <dbReference type="EMBL" id="QHU18134.1"/>
    </source>
</evidence>
<dbReference type="EMBL" id="MN740925">
    <property type="protein sequence ID" value="QHU18134.1"/>
    <property type="molecule type" value="Genomic_DNA"/>
</dbReference>
<evidence type="ECO:0000256" key="1">
    <source>
        <dbReference type="SAM" id="Phobius"/>
    </source>
</evidence>
<dbReference type="AlphaFoldDB" id="A0A6C0KP49"/>
<keyword evidence="1" id="KW-1133">Transmembrane helix</keyword>
<organism evidence="2">
    <name type="scientific">viral metagenome</name>
    <dbReference type="NCBI Taxonomy" id="1070528"/>
    <lineage>
        <taxon>unclassified sequences</taxon>
        <taxon>metagenomes</taxon>
        <taxon>organismal metagenomes</taxon>
    </lineage>
</organism>
<reference evidence="2" key="1">
    <citation type="journal article" date="2020" name="Nature">
        <title>Giant virus diversity and host interactions through global metagenomics.</title>
        <authorList>
            <person name="Schulz F."/>
            <person name="Roux S."/>
            <person name="Paez-Espino D."/>
            <person name="Jungbluth S."/>
            <person name="Walsh D.A."/>
            <person name="Denef V.J."/>
            <person name="McMahon K.D."/>
            <person name="Konstantinidis K.T."/>
            <person name="Eloe-Fadrosh E.A."/>
            <person name="Kyrpides N.C."/>
            <person name="Woyke T."/>
        </authorList>
    </citation>
    <scope>NUCLEOTIDE SEQUENCE</scope>
    <source>
        <strain evidence="2">GVMAG-S-3300013006-138</strain>
    </source>
</reference>